<evidence type="ECO:0000313" key="3">
    <source>
        <dbReference type="Proteomes" id="UP001157938"/>
    </source>
</evidence>
<accession>A0AAV0SR02</accession>
<evidence type="ECO:0000313" key="2">
    <source>
        <dbReference type="EMBL" id="CAI5706202.1"/>
    </source>
</evidence>
<proteinExistence type="predicted"/>
<dbReference type="EMBL" id="CANTFK010000077">
    <property type="protein sequence ID" value="CAI5706202.1"/>
    <property type="molecule type" value="Genomic_DNA"/>
</dbReference>
<organism evidence="2 4">
    <name type="scientific">Peronospora farinosa</name>
    <dbReference type="NCBI Taxonomy" id="134698"/>
    <lineage>
        <taxon>Eukaryota</taxon>
        <taxon>Sar</taxon>
        <taxon>Stramenopiles</taxon>
        <taxon>Oomycota</taxon>
        <taxon>Peronosporomycetes</taxon>
        <taxon>Peronosporales</taxon>
        <taxon>Peronosporaceae</taxon>
        <taxon>Peronospora</taxon>
    </lineage>
</organism>
<keyword evidence="3" id="KW-1185">Reference proteome</keyword>
<reference evidence="1 3" key="1">
    <citation type="submission" date="2021-11" db="EMBL/GenBank/DDBJ databases">
        <authorList>
            <person name="Islam A."/>
            <person name="Islam S."/>
            <person name="Flora M.S."/>
            <person name="Rahman M."/>
            <person name="Ziaur R.M."/>
            <person name="Epstein J.H."/>
            <person name="Hassan M."/>
            <person name="Klassen M."/>
            <person name="Woodard K."/>
            <person name="Webb A."/>
            <person name="Webby R.J."/>
            <person name="El Zowalaty M.E."/>
        </authorList>
    </citation>
    <scope>NUCLEOTIDE SEQUENCE [LARGE SCALE GENOMIC DNA]</scope>
    <source>
        <strain evidence="1">Pf1</strain>
    </source>
</reference>
<protein>
    <submittedName>
        <fullName evidence="2">Uncharacterized protein</fullName>
    </submittedName>
</protein>
<evidence type="ECO:0000313" key="4">
    <source>
        <dbReference type="Proteomes" id="UP001159659"/>
    </source>
</evidence>
<dbReference type="EMBL" id="CAKLBC010000546">
    <property type="protein sequence ID" value="CAH0486888.1"/>
    <property type="molecule type" value="Genomic_DNA"/>
</dbReference>
<sequence>MSTLSPETRRHLQSQNQKLNYLATLSENLVENDPSLSPPDRPVDYHHPLVMAMSTNEILMTLNHRSRSETFVCTLQGVVFEDAKRQYHSKLTKLVALATNANTLGTQSNVLLAKKALRYRKAMETRRILV</sequence>
<comment type="caution">
    <text evidence="2">The sequence shown here is derived from an EMBL/GenBank/DDBJ whole genome shotgun (WGS) entry which is preliminary data.</text>
</comment>
<dbReference type="AlphaFoldDB" id="A0AAV0SR02"/>
<name>A0AAV0SR02_9STRA</name>
<evidence type="ECO:0000313" key="1">
    <source>
        <dbReference type="EMBL" id="CAH0486888.1"/>
    </source>
</evidence>
<gene>
    <name evidence="1" type="ORF">PFR001_LOCUS2484</name>
    <name evidence="2" type="ORF">PFR002_LOCUS944</name>
</gene>
<dbReference type="Proteomes" id="UP001157938">
    <property type="component" value="Unassembled WGS sequence"/>
</dbReference>
<reference evidence="2" key="2">
    <citation type="submission" date="2022-12" db="EMBL/GenBank/DDBJ databases">
        <authorList>
            <person name="Webb A."/>
        </authorList>
    </citation>
    <scope>NUCLEOTIDE SEQUENCE</scope>
    <source>
        <strain evidence="2">Pf2</strain>
    </source>
</reference>
<dbReference type="Proteomes" id="UP001159659">
    <property type="component" value="Unassembled WGS sequence"/>
</dbReference>